<dbReference type="Proteomes" id="UP000035088">
    <property type="component" value="Unassembled WGS sequence"/>
</dbReference>
<gene>
    <name evidence="2" type="ORF">GOARA_043_00260</name>
</gene>
<feature type="chain" id="PRO_5003495563" evidence="1">
    <location>
        <begin position="28"/>
        <end position="68"/>
    </location>
</feature>
<evidence type="ECO:0000313" key="2">
    <source>
        <dbReference type="EMBL" id="GAB09551.1"/>
    </source>
</evidence>
<reference evidence="2 3" key="1">
    <citation type="submission" date="2011-11" db="EMBL/GenBank/DDBJ databases">
        <title>Whole genome shotgun sequence of Gordonia araii NBRC 100433.</title>
        <authorList>
            <person name="Yoshida Y."/>
            <person name="Hosoyama A."/>
            <person name="Tsuchikane K."/>
            <person name="Katsumata H."/>
            <person name="Yamazaki S."/>
            <person name="Fujita N."/>
        </authorList>
    </citation>
    <scope>NUCLEOTIDE SEQUENCE [LARGE SCALE GENOMIC DNA]</scope>
    <source>
        <strain evidence="2 3">NBRC 100433</strain>
    </source>
</reference>
<sequence length="68" mass="7088">MSITRKALVCAPLAALAIALGGGAASAGGWHDDDPGGHGCVLKDGKPGVYKYQHSKNGRHHFHCVPKR</sequence>
<keyword evidence="1" id="KW-0732">Signal</keyword>
<organism evidence="2 3">
    <name type="scientific">Gordonia araii NBRC 100433</name>
    <dbReference type="NCBI Taxonomy" id="1073574"/>
    <lineage>
        <taxon>Bacteria</taxon>
        <taxon>Bacillati</taxon>
        <taxon>Actinomycetota</taxon>
        <taxon>Actinomycetes</taxon>
        <taxon>Mycobacteriales</taxon>
        <taxon>Gordoniaceae</taxon>
        <taxon>Gordonia</taxon>
    </lineage>
</organism>
<keyword evidence="3" id="KW-1185">Reference proteome</keyword>
<evidence type="ECO:0000313" key="3">
    <source>
        <dbReference type="Proteomes" id="UP000035088"/>
    </source>
</evidence>
<protein>
    <submittedName>
        <fullName evidence="2">Uncharacterized protein</fullName>
    </submittedName>
</protein>
<feature type="signal peptide" evidence="1">
    <location>
        <begin position="1"/>
        <end position="27"/>
    </location>
</feature>
<comment type="caution">
    <text evidence="2">The sequence shown here is derived from an EMBL/GenBank/DDBJ whole genome shotgun (WGS) entry which is preliminary data.</text>
</comment>
<proteinExistence type="predicted"/>
<accession>G7H191</accession>
<dbReference type="RefSeq" id="WP_007321626.1">
    <property type="nucleotide sequence ID" value="NZ_BAEE01000043.1"/>
</dbReference>
<name>G7H191_9ACTN</name>
<dbReference type="STRING" id="1073574.GOARA_043_00260"/>
<dbReference type="EMBL" id="BAEE01000043">
    <property type="protein sequence ID" value="GAB09551.1"/>
    <property type="molecule type" value="Genomic_DNA"/>
</dbReference>
<evidence type="ECO:0000256" key="1">
    <source>
        <dbReference type="SAM" id="SignalP"/>
    </source>
</evidence>
<dbReference type="AlphaFoldDB" id="G7H191"/>